<evidence type="ECO:0000313" key="3">
    <source>
        <dbReference type="EMBL" id="QGV82358.1"/>
    </source>
</evidence>
<dbReference type="EMBL" id="CP034279">
    <property type="protein sequence ID" value="QGV76851.1"/>
    <property type="molecule type" value="Genomic_DNA"/>
</dbReference>
<reference evidence="3 4" key="1">
    <citation type="submission" date="2018-12" db="EMBL/GenBank/DDBJ databases">
        <title>Complete genome sequence of Streptomyces ficellus NRRL8067, the producer of ficellomycin, feldamycin and nojirimycin.</title>
        <authorList>
            <person name="Zhang H."/>
            <person name="Yue R."/>
            <person name="Liu Y."/>
            <person name="Li M."/>
            <person name="Mu H."/>
            <person name="Zhang J."/>
        </authorList>
    </citation>
    <scope>NUCLEOTIDE SEQUENCE [LARGE SCALE GENOMIC DNA]</scope>
    <source>
        <strain evidence="3 4">NRRL 8067</strain>
    </source>
</reference>
<keyword evidence="1" id="KW-1133">Transmembrane helix</keyword>
<dbReference type="OrthoDB" id="3535137at2"/>
<dbReference type="EMBL" id="CP034279">
    <property type="protein sequence ID" value="QGV82358.1"/>
    <property type="molecule type" value="Genomic_DNA"/>
</dbReference>
<evidence type="ECO:0000313" key="4">
    <source>
        <dbReference type="Proteomes" id="UP000422572"/>
    </source>
</evidence>
<dbReference type="KEGG" id="sfic:EIZ62_00115"/>
<evidence type="ECO:0000256" key="1">
    <source>
        <dbReference type="SAM" id="Phobius"/>
    </source>
</evidence>
<proteinExistence type="predicted"/>
<dbReference type="Proteomes" id="UP000422572">
    <property type="component" value="Chromosome"/>
</dbReference>
<accession>A0A6I6FWD5</accession>
<name>A0A6I6FWD5_9ACTN</name>
<sequence>MQNEAVGRQMTAFFQQLDRSKRGDPEAVAQAYGRYVLRASWVRDEVTLRDRRRLEGVPFCVGLAARQRDFTRLTQRVPLVSDTLLLSHSGNGNFIRLGAVGGGDSQPFDPVDAVPLGAAQSRPPAAEPYGMFCPDPGKLGRWVLEAEPLLRAGLVWYLPTYGRPGNDRRGHRRTRGPYTGPSAVDFLVRNGRAVETATARPLTGPLVRPVLEIDLPFLAGVGLRDFAQITVEEFDSYTAFRAFLRLALLRMDDAMDCVQSERALYVLSQEISEHVHGLRAQMTQARRTRALATTGAVVGTTGAVLVAVYGPALESALTVLGGGGGVLGVLGALVAEKGSRRPTHNPWYYVWALQRKSTGRR</sequence>
<protein>
    <submittedName>
        <fullName evidence="3">Uncharacterized protein</fullName>
    </submittedName>
</protein>
<gene>
    <name evidence="2" type="ORF">EIZ62_00115</name>
    <name evidence="3" type="ORF">EIZ62_31985</name>
</gene>
<feature type="transmembrane region" description="Helical" evidence="1">
    <location>
        <begin position="290"/>
        <end position="310"/>
    </location>
</feature>
<keyword evidence="1" id="KW-0472">Membrane</keyword>
<dbReference type="KEGG" id="sfic:EIZ62_31985"/>
<dbReference type="RefSeq" id="WP_156690674.1">
    <property type="nucleotide sequence ID" value="NZ_CP034279.1"/>
</dbReference>
<feature type="transmembrane region" description="Helical" evidence="1">
    <location>
        <begin position="316"/>
        <end position="335"/>
    </location>
</feature>
<evidence type="ECO:0000313" key="2">
    <source>
        <dbReference type="EMBL" id="QGV76851.1"/>
    </source>
</evidence>
<keyword evidence="1" id="KW-0812">Transmembrane</keyword>
<dbReference type="AlphaFoldDB" id="A0A6I6FWD5"/>
<organism evidence="3 4">
    <name type="scientific">Streptomyces ficellus</name>
    <dbReference type="NCBI Taxonomy" id="1977088"/>
    <lineage>
        <taxon>Bacteria</taxon>
        <taxon>Bacillati</taxon>
        <taxon>Actinomycetota</taxon>
        <taxon>Actinomycetes</taxon>
        <taxon>Kitasatosporales</taxon>
        <taxon>Streptomycetaceae</taxon>
        <taxon>Streptomyces</taxon>
    </lineage>
</organism>
<keyword evidence="4" id="KW-1185">Reference proteome</keyword>